<protein>
    <recommendedName>
        <fullName evidence="3">Transposase</fullName>
    </recommendedName>
</protein>
<dbReference type="AlphaFoldDB" id="A0A9K3PPI9"/>
<reference evidence="1" key="2">
    <citation type="submission" date="2021-04" db="EMBL/GenBank/DDBJ databases">
        <authorList>
            <person name="Podell S."/>
        </authorList>
    </citation>
    <scope>NUCLEOTIDE SEQUENCE</scope>
    <source>
        <strain evidence="1">Hildebrandi</strain>
    </source>
</reference>
<proteinExistence type="predicted"/>
<gene>
    <name evidence="1" type="ORF">IV203_004283</name>
</gene>
<dbReference type="OrthoDB" id="75807at2759"/>
<comment type="caution">
    <text evidence="1">The sequence shown here is derived from an EMBL/GenBank/DDBJ whole genome shotgun (WGS) entry which is preliminary data.</text>
</comment>
<evidence type="ECO:0000313" key="1">
    <source>
        <dbReference type="EMBL" id="KAG7354927.1"/>
    </source>
</evidence>
<evidence type="ECO:0000313" key="2">
    <source>
        <dbReference type="Proteomes" id="UP000693970"/>
    </source>
</evidence>
<keyword evidence="2" id="KW-1185">Reference proteome</keyword>
<sequence>MGVVQLPCKEDYFVDKDDPHSDFFEHYRRIKLSYSMFRYLWRNFHTSFQPIDLDDIINDGADEANDSFFDEETVDELEQEDEFEMPNWYHKIQGFEDHINAVSKRLCKNPGSVLSIDETRLHLVRNL</sequence>
<dbReference type="EMBL" id="JAGRRH010000016">
    <property type="protein sequence ID" value="KAG7354927.1"/>
    <property type="molecule type" value="Genomic_DNA"/>
</dbReference>
<name>A0A9K3PPI9_9STRA</name>
<accession>A0A9K3PPI9</accession>
<reference evidence="1" key="1">
    <citation type="journal article" date="2021" name="Sci. Rep.">
        <title>Diploid genomic architecture of Nitzschia inconspicua, an elite biomass production diatom.</title>
        <authorList>
            <person name="Oliver A."/>
            <person name="Podell S."/>
            <person name="Pinowska A."/>
            <person name="Traller J.C."/>
            <person name="Smith S.R."/>
            <person name="McClure R."/>
            <person name="Beliaev A."/>
            <person name="Bohutskyi P."/>
            <person name="Hill E.A."/>
            <person name="Rabines A."/>
            <person name="Zheng H."/>
            <person name="Allen L.Z."/>
            <person name="Kuo A."/>
            <person name="Grigoriev I.V."/>
            <person name="Allen A.E."/>
            <person name="Hazlebeck D."/>
            <person name="Allen E.E."/>
        </authorList>
    </citation>
    <scope>NUCLEOTIDE SEQUENCE</scope>
    <source>
        <strain evidence="1">Hildebrandi</strain>
    </source>
</reference>
<dbReference type="Proteomes" id="UP000693970">
    <property type="component" value="Unassembled WGS sequence"/>
</dbReference>
<evidence type="ECO:0008006" key="3">
    <source>
        <dbReference type="Google" id="ProtNLM"/>
    </source>
</evidence>
<organism evidence="1 2">
    <name type="scientific">Nitzschia inconspicua</name>
    <dbReference type="NCBI Taxonomy" id="303405"/>
    <lineage>
        <taxon>Eukaryota</taxon>
        <taxon>Sar</taxon>
        <taxon>Stramenopiles</taxon>
        <taxon>Ochrophyta</taxon>
        <taxon>Bacillariophyta</taxon>
        <taxon>Bacillariophyceae</taxon>
        <taxon>Bacillariophycidae</taxon>
        <taxon>Bacillariales</taxon>
        <taxon>Bacillariaceae</taxon>
        <taxon>Nitzschia</taxon>
    </lineage>
</organism>